<keyword evidence="4" id="KW-1185">Reference proteome</keyword>
<keyword evidence="1" id="KW-0732">Signal</keyword>
<evidence type="ECO:0000256" key="1">
    <source>
        <dbReference type="SAM" id="SignalP"/>
    </source>
</evidence>
<evidence type="ECO:0000313" key="4">
    <source>
        <dbReference type="Proteomes" id="UP000609323"/>
    </source>
</evidence>
<sequence>MNKQVKRSVMALMVAGMTFSGAAGVYAGTHLQKITAYLNSNISFNLNGTTFVPKDANGNRLLPVVYQDTTYLPVRALSEALNAPVYYDSKTGVITIGSPADGPGNTPVSPDVWVKIAYTAAQTESISQAFAAFEGYETAYAPQQMLKGDLFRKAVQTDDGVNLVFDHMSVNVSPRDYSEGYMGTNVTLSNGLQGKWYTPGDRAMLTFKLDDRYVTVSSPDGKLSQAQLEQAAASVTKLSKTPAATGLTAVGYTASQIQAIKAEFAKFDGFTTAYAPMLMAKGDGYQSVSAGGDSVTFRFHHMSVQISPRDYSTGYEAEEVTLADGVKGKWYTPSNIPMLTFKIDGRYVTLSSPDKTWSSALLEQAAAGVTKLK</sequence>
<evidence type="ECO:0000259" key="2">
    <source>
        <dbReference type="Pfam" id="PF07833"/>
    </source>
</evidence>
<gene>
    <name evidence="3" type="ORF">GCM10010917_34530</name>
</gene>
<dbReference type="EMBL" id="BMHF01000014">
    <property type="protein sequence ID" value="GGA46326.1"/>
    <property type="molecule type" value="Genomic_DNA"/>
</dbReference>
<protein>
    <recommendedName>
        <fullName evidence="2">Copper amine oxidase-like N-terminal domain-containing protein</fullName>
    </recommendedName>
</protein>
<dbReference type="InterPro" id="IPR012854">
    <property type="entry name" value="Cu_amine_oxidase-like_N"/>
</dbReference>
<evidence type="ECO:0000313" key="3">
    <source>
        <dbReference type="EMBL" id="GGA46326.1"/>
    </source>
</evidence>
<feature type="signal peptide" evidence="1">
    <location>
        <begin position="1"/>
        <end position="22"/>
    </location>
</feature>
<feature type="domain" description="Copper amine oxidase-like N-terminal" evidence="2">
    <location>
        <begin position="62"/>
        <end position="97"/>
    </location>
</feature>
<organism evidence="3 4">
    <name type="scientific">Paenibacillus physcomitrellae</name>
    <dbReference type="NCBI Taxonomy" id="1619311"/>
    <lineage>
        <taxon>Bacteria</taxon>
        <taxon>Bacillati</taxon>
        <taxon>Bacillota</taxon>
        <taxon>Bacilli</taxon>
        <taxon>Bacillales</taxon>
        <taxon>Paenibacillaceae</taxon>
        <taxon>Paenibacillus</taxon>
    </lineage>
</organism>
<name>A0ABQ1GM39_9BACL</name>
<proteinExistence type="predicted"/>
<comment type="caution">
    <text evidence="3">The sequence shown here is derived from an EMBL/GenBank/DDBJ whole genome shotgun (WGS) entry which is preliminary data.</text>
</comment>
<dbReference type="Pfam" id="PF07833">
    <property type="entry name" value="Cu_amine_oxidN1"/>
    <property type="match status" value="1"/>
</dbReference>
<accession>A0ABQ1GM39</accession>
<feature type="chain" id="PRO_5046258040" description="Copper amine oxidase-like N-terminal domain-containing protein" evidence="1">
    <location>
        <begin position="23"/>
        <end position="373"/>
    </location>
</feature>
<reference evidence="4" key="1">
    <citation type="journal article" date="2019" name="Int. J. Syst. Evol. Microbiol.">
        <title>The Global Catalogue of Microorganisms (GCM) 10K type strain sequencing project: providing services to taxonomists for standard genome sequencing and annotation.</title>
        <authorList>
            <consortium name="The Broad Institute Genomics Platform"/>
            <consortium name="The Broad Institute Genome Sequencing Center for Infectious Disease"/>
            <person name="Wu L."/>
            <person name="Ma J."/>
        </authorList>
    </citation>
    <scope>NUCLEOTIDE SEQUENCE [LARGE SCALE GENOMIC DNA]</scope>
    <source>
        <strain evidence="4">CGMCC 1.15044</strain>
    </source>
</reference>
<dbReference type="Proteomes" id="UP000609323">
    <property type="component" value="Unassembled WGS sequence"/>
</dbReference>
<dbReference type="RefSeq" id="WP_094094274.1">
    <property type="nucleotide sequence ID" value="NZ_BMHF01000014.1"/>
</dbReference>